<feature type="signal peptide" evidence="1">
    <location>
        <begin position="1"/>
        <end position="20"/>
    </location>
</feature>
<gene>
    <name evidence="2" type="ORF">CQA69_08735</name>
</gene>
<dbReference type="EMBL" id="NXLZ01000028">
    <property type="protein sequence ID" value="TKX28048.1"/>
    <property type="molecule type" value="Genomic_DNA"/>
</dbReference>
<feature type="chain" id="PRO_5020288806" description="DUF333 domain-containing protein" evidence="1">
    <location>
        <begin position="21"/>
        <end position="73"/>
    </location>
</feature>
<accession>A0A4U7B9Z5</accession>
<dbReference type="OrthoDB" id="5360296at2"/>
<keyword evidence="1" id="KW-0732">Signal</keyword>
<keyword evidence="3" id="KW-1185">Reference proteome</keyword>
<evidence type="ECO:0008006" key="4">
    <source>
        <dbReference type="Google" id="ProtNLM"/>
    </source>
</evidence>
<proteinExistence type="predicted"/>
<protein>
    <recommendedName>
        <fullName evidence="4">DUF333 domain-containing protein</fullName>
    </recommendedName>
</protein>
<name>A0A4U7B9Z5_9BACT</name>
<evidence type="ECO:0000256" key="1">
    <source>
        <dbReference type="SAM" id="SignalP"/>
    </source>
</evidence>
<dbReference type="RefSeq" id="WP_002821137.1">
    <property type="nucleotide sequence ID" value="NZ_NXLZ01000028.1"/>
</dbReference>
<dbReference type="AlphaFoldDB" id="A0A4U7B9Z5"/>
<dbReference type="Proteomes" id="UP000308838">
    <property type="component" value="Unassembled WGS sequence"/>
</dbReference>
<evidence type="ECO:0000313" key="2">
    <source>
        <dbReference type="EMBL" id="TKX28048.1"/>
    </source>
</evidence>
<evidence type="ECO:0000313" key="3">
    <source>
        <dbReference type="Proteomes" id="UP000308838"/>
    </source>
</evidence>
<organism evidence="2 3">
    <name type="scientific">Campylobacter estrildidarum</name>
    <dbReference type="NCBI Taxonomy" id="2510189"/>
    <lineage>
        <taxon>Bacteria</taxon>
        <taxon>Pseudomonadati</taxon>
        <taxon>Campylobacterota</taxon>
        <taxon>Epsilonproteobacteria</taxon>
        <taxon>Campylobacterales</taxon>
        <taxon>Campylobacteraceae</taxon>
        <taxon>Campylobacter</taxon>
    </lineage>
</organism>
<reference evidence="2 3" key="1">
    <citation type="submission" date="2018-05" db="EMBL/GenBank/DDBJ databases">
        <title>Novel Campyloabacter and Helicobacter Species and Strains.</title>
        <authorList>
            <person name="Mannion A.J."/>
            <person name="Shen Z."/>
            <person name="Fox J.G."/>
        </authorList>
    </citation>
    <scope>NUCLEOTIDE SEQUENCE [LARGE SCALE GENOMIC DNA]</scope>
    <source>
        <strain evidence="3">MIT17-664</strain>
    </source>
</reference>
<sequence length="73" mass="8205">MKKIILGLALIASLSSVASAYKITVSQQPIVQPHYEGCVLVYQYGRDYSKCNNQGIYTDNIDYKLCKLRGQCK</sequence>
<comment type="caution">
    <text evidence="2">The sequence shown here is derived from an EMBL/GenBank/DDBJ whole genome shotgun (WGS) entry which is preliminary data.</text>
</comment>